<dbReference type="Pfam" id="PF17289">
    <property type="entry name" value="Terminase_6C"/>
    <property type="match status" value="1"/>
</dbReference>
<dbReference type="InterPro" id="IPR035421">
    <property type="entry name" value="Terminase_6C"/>
</dbReference>
<dbReference type="GO" id="GO:0004519">
    <property type="term" value="F:endonuclease activity"/>
    <property type="evidence" value="ECO:0007669"/>
    <property type="project" value="InterPro"/>
</dbReference>
<keyword evidence="4" id="KW-1185">Reference proteome</keyword>
<feature type="domain" description="Terminase large subunit gp17-like C-terminal" evidence="2">
    <location>
        <begin position="288"/>
        <end position="437"/>
    </location>
</feature>
<organism evidence="3 4">
    <name type="scientific">Lichenicola cladoniae</name>
    <dbReference type="NCBI Taxonomy" id="1484109"/>
    <lineage>
        <taxon>Bacteria</taxon>
        <taxon>Pseudomonadati</taxon>
        <taxon>Pseudomonadota</taxon>
        <taxon>Alphaproteobacteria</taxon>
        <taxon>Acetobacterales</taxon>
        <taxon>Acetobacteraceae</taxon>
        <taxon>Lichenicola</taxon>
    </lineage>
</organism>
<keyword evidence="1" id="KW-1188">Viral release from host cell</keyword>
<reference evidence="3 4" key="1">
    <citation type="journal article" date="2014" name="World J. Microbiol. Biotechnol.">
        <title>Biodiversity and physiological characteristics of Antarctic and Arctic lichens-associated bacteria.</title>
        <authorList>
            <person name="Lee Y.M."/>
            <person name="Kim E.H."/>
            <person name="Lee H.K."/>
            <person name="Hong S.G."/>
        </authorList>
    </citation>
    <scope>NUCLEOTIDE SEQUENCE [LARGE SCALE GENOMIC DNA]</scope>
    <source>
        <strain evidence="3 4">PAMC 26569</strain>
    </source>
</reference>
<dbReference type="EMBL" id="CP053708">
    <property type="protein sequence ID" value="QKE92812.1"/>
    <property type="molecule type" value="Genomic_DNA"/>
</dbReference>
<dbReference type="GO" id="GO:0016887">
    <property type="term" value="F:ATP hydrolysis activity"/>
    <property type="evidence" value="ECO:0007669"/>
    <property type="project" value="InterPro"/>
</dbReference>
<gene>
    <name evidence="3" type="ORF">HN018_19540</name>
</gene>
<evidence type="ECO:0000313" key="4">
    <source>
        <dbReference type="Proteomes" id="UP000500767"/>
    </source>
</evidence>
<sequence length="470" mass="53047">MTTADLSKHLAGEIARRKRENRIRDYVPYGKQLAFHMAGALFRERLLRAGNQLGKTFAGGAEAAFHLTGEYPDWWQGRRFPGRTRAWLGGPSGELVRDGPQRVLLGPPDDWGTGTIPKASIVNVTRAAGVRDLADTITVRHKSGETSEIKLKSYDQGRQRWQAATLEWVWFDEEPPADIYLEGMSRTNATGGMIWLTFTPLLGVSDVVMRFLQESSPDRSDTVMTIDDAEHIPPAERARIIASYPAHEREARTRGTPTMGSGRVFPVPEEDITCEPFPIPPHWTRIGALDFGWDHPTAAVSLAWDRDQDIVYVTRTHRLREATPLVHAATLKTWGAELPWAWPHDGLQHDKGSGEQLAQQYRKHGLKMLPERAQFTDGTNGVEAGLADMLERMESGRLKVFRNLGDWFEEFRLYHRKDGRVVKERDDLMSATRYGSMSLRFSRASVRPIKTDAAITRMFQGNSANGWMCQ</sequence>
<proteinExistence type="inferred from homology"/>
<dbReference type="HAMAP" id="MF_04148">
    <property type="entry name" value="TERL_BPP22"/>
    <property type="match status" value="1"/>
</dbReference>
<evidence type="ECO:0000259" key="2">
    <source>
        <dbReference type="Pfam" id="PF17289"/>
    </source>
</evidence>
<dbReference type="AlphaFoldDB" id="A0A6M8HWN1"/>
<dbReference type="Gene3D" id="3.30.420.280">
    <property type="match status" value="1"/>
</dbReference>
<evidence type="ECO:0000256" key="1">
    <source>
        <dbReference type="ARBA" id="ARBA00022612"/>
    </source>
</evidence>
<dbReference type="InterPro" id="IPR044265">
    <property type="entry name" value="Terminase_large_su_BPP22"/>
</dbReference>
<dbReference type="Pfam" id="PF03237">
    <property type="entry name" value="Terminase_6N"/>
    <property type="match status" value="1"/>
</dbReference>
<evidence type="ECO:0000313" key="3">
    <source>
        <dbReference type="EMBL" id="QKE92812.1"/>
    </source>
</evidence>
<dbReference type="KEGG" id="lck:HN018_19540"/>
<accession>A0A6M8HWN1</accession>
<protein>
    <submittedName>
        <fullName evidence="3">DNA packaging protein</fullName>
    </submittedName>
</protein>
<dbReference type="Proteomes" id="UP000500767">
    <property type="component" value="Chromosome"/>
</dbReference>
<name>A0A6M8HWN1_9PROT</name>